<comment type="caution">
    <text evidence="3">The sequence shown here is derived from an EMBL/GenBank/DDBJ whole genome shotgun (WGS) entry which is preliminary data.</text>
</comment>
<dbReference type="Pfam" id="PF05160">
    <property type="entry name" value="DSS1_SEM1"/>
    <property type="match status" value="1"/>
</dbReference>
<dbReference type="EMBL" id="CAKKNE010000003">
    <property type="protein sequence ID" value="CAH0371051.1"/>
    <property type="molecule type" value="Genomic_DNA"/>
</dbReference>
<proteinExistence type="inferred from homology"/>
<dbReference type="InterPro" id="IPR007834">
    <property type="entry name" value="DSS1_SEM1"/>
</dbReference>
<gene>
    <name evidence="3" type="ORF">PECAL_3P09710</name>
</gene>
<dbReference type="PANTHER" id="PTHR16771:SF0">
    <property type="entry name" value="26S PROTEASOME COMPLEX SUBUNIT SEM1"/>
    <property type="match status" value="1"/>
</dbReference>
<comment type="similarity">
    <text evidence="1">Belongs to the DSS1/SEM1 family.</text>
</comment>
<protein>
    <submittedName>
        <fullName evidence="3">Uncharacterized protein</fullName>
    </submittedName>
</protein>
<dbReference type="PANTHER" id="PTHR16771">
    <property type="entry name" value="26 PROTEASOME COMPLEX SUBUNIT DSS1"/>
    <property type="match status" value="1"/>
</dbReference>
<evidence type="ECO:0000313" key="3">
    <source>
        <dbReference type="EMBL" id="CAH0371051.1"/>
    </source>
</evidence>
<feature type="compositionally biased region" description="Basic and acidic residues" evidence="2">
    <location>
        <begin position="50"/>
        <end position="59"/>
    </location>
</feature>
<feature type="compositionally biased region" description="Acidic residues" evidence="2">
    <location>
        <begin position="60"/>
        <end position="72"/>
    </location>
</feature>
<dbReference type="SMART" id="SM01385">
    <property type="entry name" value="DSS1_SEM1"/>
    <property type="match status" value="1"/>
</dbReference>
<feature type="compositionally biased region" description="Basic and acidic residues" evidence="2">
    <location>
        <begin position="1"/>
        <end position="16"/>
    </location>
</feature>
<dbReference type="Proteomes" id="UP000789595">
    <property type="component" value="Unassembled WGS sequence"/>
</dbReference>
<evidence type="ECO:0000313" key="4">
    <source>
        <dbReference type="Proteomes" id="UP000789595"/>
    </source>
</evidence>
<organism evidence="3 4">
    <name type="scientific">Pelagomonas calceolata</name>
    <dbReference type="NCBI Taxonomy" id="35677"/>
    <lineage>
        <taxon>Eukaryota</taxon>
        <taxon>Sar</taxon>
        <taxon>Stramenopiles</taxon>
        <taxon>Ochrophyta</taxon>
        <taxon>Pelagophyceae</taxon>
        <taxon>Pelagomonadales</taxon>
        <taxon>Pelagomonadaceae</taxon>
        <taxon>Pelagomonas</taxon>
    </lineage>
</organism>
<feature type="compositionally biased region" description="Basic and acidic residues" evidence="2">
    <location>
        <begin position="25"/>
        <end position="38"/>
    </location>
</feature>
<evidence type="ECO:0000256" key="2">
    <source>
        <dbReference type="SAM" id="MobiDB-lite"/>
    </source>
</evidence>
<keyword evidence="4" id="KW-1185">Reference proteome</keyword>
<dbReference type="GO" id="GO:0006406">
    <property type="term" value="P:mRNA export from nucleus"/>
    <property type="evidence" value="ECO:0007669"/>
    <property type="project" value="InterPro"/>
</dbReference>
<dbReference type="GO" id="GO:0043248">
    <property type="term" value="P:proteasome assembly"/>
    <property type="evidence" value="ECO:0007669"/>
    <property type="project" value="InterPro"/>
</dbReference>
<dbReference type="AlphaFoldDB" id="A0A8J2X205"/>
<accession>A0A8J2X205</accession>
<feature type="region of interest" description="Disordered" evidence="2">
    <location>
        <begin position="1"/>
        <end position="94"/>
    </location>
</feature>
<sequence>MSDKPKADAAKADAKKPAVQSGAKTDARAPMHDRRDIDAAATRSPTQENKPAEKRKPDYEVYEEDDEFEEFAQDNWDAAAEDAEDPKLWQDDWDDDDVDDDFCRHLREELQKPVEKN</sequence>
<dbReference type="GO" id="GO:0000724">
    <property type="term" value="P:double-strand break repair via homologous recombination"/>
    <property type="evidence" value="ECO:0007669"/>
    <property type="project" value="TreeGrafter"/>
</dbReference>
<dbReference type="GO" id="GO:0008541">
    <property type="term" value="C:proteasome regulatory particle, lid subcomplex"/>
    <property type="evidence" value="ECO:0007669"/>
    <property type="project" value="InterPro"/>
</dbReference>
<name>A0A8J2X205_9STRA</name>
<evidence type="ECO:0000256" key="1">
    <source>
        <dbReference type="ARBA" id="ARBA00034491"/>
    </source>
</evidence>
<reference evidence="3" key="1">
    <citation type="submission" date="2021-11" db="EMBL/GenBank/DDBJ databases">
        <authorList>
            <consortium name="Genoscope - CEA"/>
            <person name="William W."/>
        </authorList>
    </citation>
    <scope>NUCLEOTIDE SEQUENCE</scope>
</reference>